<reference evidence="1" key="1">
    <citation type="journal article" date="2021" name="PeerJ">
        <title>Extensive microbial diversity within the chicken gut microbiome revealed by metagenomics and culture.</title>
        <authorList>
            <person name="Gilroy R."/>
            <person name="Ravi A."/>
            <person name="Getino M."/>
            <person name="Pursley I."/>
            <person name="Horton D.L."/>
            <person name="Alikhan N.F."/>
            <person name="Baker D."/>
            <person name="Gharbi K."/>
            <person name="Hall N."/>
            <person name="Watson M."/>
            <person name="Adriaenssens E.M."/>
            <person name="Foster-Nyarko E."/>
            <person name="Jarju S."/>
            <person name="Secka A."/>
            <person name="Antonio M."/>
            <person name="Oren A."/>
            <person name="Chaudhuri R.R."/>
            <person name="La Ragione R."/>
            <person name="Hildebrand F."/>
            <person name="Pallen M.J."/>
        </authorList>
    </citation>
    <scope>NUCLEOTIDE SEQUENCE</scope>
    <source>
        <strain evidence="1">CHK199-9574</strain>
    </source>
</reference>
<proteinExistence type="predicted"/>
<reference evidence="1" key="2">
    <citation type="submission" date="2021-04" db="EMBL/GenBank/DDBJ databases">
        <authorList>
            <person name="Gilroy R."/>
        </authorList>
    </citation>
    <scope>NUCLEOTIDE SEQUENCE</scope>
    <source>
        <strain evidence="1">CHK199-9574</strain>
    </source>
</reference>
<dbReference type="SUPFAM" id="SSF69318">
    <property type="entry name" value="Integrin alpha N-terminal domain"/>
    <property type="match status" value="1"/>
</dbReference>
<accession>A0A9D1Z903</accession>
<organism evidence="1 2">
    <name type="scientific">Candidatus Borkfalkia excrementavium</name>
    <dbReference type="NCBI Taxonomy" id="2838505"/>
    <lineage>
        <taxon>Bacteria</taxon>
        <taxon>Bacillati</taxon>
        <taxon>Bacillota</taxon>
        <taxon>Clostridia</taxon>
        <taxon>Christensenellales</taxon>
        <taxon>Christensenellaceae</taxon>
        <taxon>Candidatus Borkfalkia</taxon>
    </lineage>
</organism>
<name>A0A9D1Z903_9FIRM</name>
<gene>
    <name evidence="1" type="ORF">H9728_05435</name>
</gene>
<dbReference type="EMBL" id="DXCO01000035">
    <property type="protein sequence ID" value="HIY78468.1"/>
    <property type="molecule type" value="Genomic_DNA"/>
</dbReference>
<comment type="caution">
    <text evidence="1">The sequence shown here is derived from an EMBL/GenBank/DDBJ whole genome shotgun (WGS) entry which is preliminary data.</text>
</comment>
<dbReference type="Proteomes" id="UP000824135">
    <property type="component" value="Unassembled WGS sequence"/>
</dbReference>
<protein>
    <recommendedName>
        <fullName evidence="3">VCBS repeat-containing protein</fullName>
    </recommendedName>
</protein>
<evidence type="ECO:0008006" key="3">
    <source>
        <dbReference type="Google" id="ProtNLM"/>
    </source>
</evidence>
<sequence>MLLSVLPAAAHGTQVQIMERCGCVTGTGEQRVRLYGTYENKGLYATDIHITVTQADSSEEIATIVPEQNAGYLPAILLADFTGDGLQDIFLGMDSGGSGGFGYYYIYDLSAGEVSKIFDFGQLPMPYAAEYADGYRLRVTDSTEPTEYSLDIHLRGMEYLDRLYNADGTLKAPVGADVSAVNTVLPFFVNTDDRFHLLVMRRITGLYNADAFGYTMEFMRYDGERFASYFRCVSVYGTDTQN</sequence>
<evidence type="ECO:0000313" key="2">
    <source>
        <dbReference type="Proteomes" id="UP000824135"/>
    </source>
</evidence>
<dbReference type="AlphaFoldDB" id="A0A9D1Z903"/>
<evidence type="ECO:0000313" key="1">
    <source>
        <dbReference type="EMBL" id="HIY78468.1"/>
    </source>
</evidence>
<dbReference type="InterPro" id="IPR028994">
    <property type="entry name" value="Integrin_alpha_N"/>
</dbReference>